<dbReference type="InterPro" id="IPR050715">
    <property type="entry name" value="LRR-SigEffector_domain"/>
</dbReference>
<reference evidence="4" key="2">
    <citation type="submission" date="2021-03" db="UniProtKB">
        <authorList>
            <consortium name="EnsemblPlants"/>
        </authorList>
    </citation>
    <scope>IDENTIFICATION</scope>
</reference>
<organism evidence="4 5">
    <name type="scientific">Cannabis sativa</name>
    <name type="common">Hemp</name>
    <name type="synonym">Marijuana</name>
    <dbReference type="NCBI Taxonomy" id="3483"/>
    <lineage>
        <taxon>Eukaryota</taxon>
        <taxon>Viridiplantae</taxon>
        <taxon>Streptophyta</taxon>
        <taxon>Embryophyta</taxon>
        <taxon>Tracheophyta</taxon>
        <taxon>Spermatophyta</taxon>
        <taxon>Magnoliopsida</taxon>
        <taxon>eudicotyledons</taxon>
        <taxon>Gunneridae</taxon>
        <taxon>Pentapetalae</taxon>
        <taxon>rosids</taxon>
        <taxon>fabids</taxon>
        <taxon>Rosales</taxon>
        <taxon>Cannabaceae</taxon>
        <taxon>Cannabis</taxon>
    </lineage>
</organism>
<dbReference type="OMA" id="WSQIKEC"/>
<dbReference type="AlphaFoldDB" id="A0A803NZF6"/>
<dbReference type="Gramene" id="evm.model.02.2954">
    <property type="protein sequence ID" value="cds.evm.model.02.2954"/>
    <property type="gene ID" value="evm.TU.02.2954"/>
</dbReference>
<keyword evidence="2" id="KW-0677">Repeat</keyword>
<dbReference type="Proteomes" id="UP000596661">
    <property type="component" value="Chromosome 2"/>
</dbReference>
<keyword evidence="1" id="KW-0433">Leucine-rich repeat</keyword>
<dbReference type="Gene3D" id="3.80.10.10">
    <property type="entry name" value="Ribonuclease Inhibitor"/>
    <property type="match status" value="4"/>
</dbReference>
<evidence type="ECO:0000259" key="3">
    <source>
        <dbReference type="Pfam" id="PF23247"/>
    </source>
</evidence>
<dbReference type="PANTHER" id="PTHR45752">
    <property type="entry name" value="LEUCINE-RICH REPEAT-CONTAINING"/>
    <property type="match status" value="1"/>
</dbReference>
<reference evidence="4" key="1">
    <citation type="submission" date="2018-11" db="EMBL/GenBank/DDBJ databases">
        <authorList>
            <person name="Grassa J C."/>
        </authorList>
    </citation>
    <scope>NUCLEOTIDE SEQUENCE [LARGE SCALE GENOMIC DNA]</scope>
</reference>
<evidence type="ECO:0000313" key="5">
    <source>
        <dbReference type="Proteomes" id="UP000596661"/>
    </source>
</evidence>
<sequence length="1074" mass="121545">MMAREIVKQRHIIYDSLWRLTKKVKDAREEKKFFLVILDDVPPKQDVEDIISVLNTLLSACEQMYKVLITEGRVGDVISKPGFEQLSQAIVDNCSGIPAAIITVAEALKCIKQDVFFLGSVLEKAACDRGSAYPWTRHLLNYWCNMLPDSIMVNCFWHCMQFFSRHGGVHYNELISHWILEGCLGNVDQIQKAYEDEHNVLMELISRNMLTKKEDDLVVMEGSVLIPTDRRQSCPNGITGLGLANVLEDGKFRGFGRITQTDGMIKSLSSWEKVSTILMDGSHLNSEDTKTFFQSMQGLEVFSIFNPWFRNLSWFDSSMNNLLVLVLRGCPLLENIDDIHKLRSLCALEVSSSSLTSIRDDLFGNMHNLRSINFSLTDIKSLPSSLFKQEELRYLILRRCSELEKLPSLKALKNLEVIDLSGSTSLTGIEDENFSSLKKLSMLNLSKSRIICLPSLPNVDLTHLILSGCSCLTTLPNQETLSRLQVLDLSGTAIQQLPSTRRMENLEVLDLSGASDLVEIENQSLNHLRSLRILNISESKLKELPQINALEELEVLNLSGCSSLTVIKDDSFEKLSRLQKLDLSKTRVQHLPTLCNPSNLSHFLLRSCTDLTMLLPMVDLSLEEIIVSGASPTCKIRSHFLEGMTRLEILDLSGTQLEELPSMSQFSELRQLKLRECSFLKDVESLDSLTGLEILDISGTAVCLPSLATCSNLRQLLLKDCSQIEDVQGLGSLSHLEVLDLSGTKLKRFPYEITELTSLKHVDLPGLKDVEKIDWGKIKHLPEEVNWDGCGILKHDENFGESNIISMSLSGTSFFKFLEKNQKLLEIVTRKFHFFVGPPEKQSKDRNTNSLEGESFFKDVYFHMRHIPADTKRFLEICGSYSLLDSFEIILKHCHHLSLIDNSLIKCLSELGEANVRSMRGCWIEKCSQMKNIFSVKEEGSRMWRNLEILWISNVPSLTNVYYGSHQTTSLENLKHLYIDCCPMIQHVFNTSQLPKNLETIHVKFCDNLKTLFECKTEVGPCTLKKSLSVRLFELPECTSLGIQFQPLDKLIVLNEKCPKFKLESSISANGDLS</sequence>
<dbReference type="InterPro" id="IPR001611">
    <property type="entry name" value="Leu-rich_rpt"/>
</dbReference>
<dbReference type="EMBL" id="UZAU01000239">
    <property type="status" value="NOT_ANNOTATED_CDS"/>
    <property type="molecule type" value="Genomic_DNA"/>
</dbReference>
<dbReference type="EnsemblPlants" id="evm.model.02.2954">
    <property type="protein sequence ID" value="cds.evm.model.02.2954"/>
    <property type="gene ID" value="evm.TU.02.2954"/>
</dbReference>
<accession>A0A803NZF6</accession>
<protein>
    <recommendedName>
        <fullName evidence="3">Disease resistance protein At4g27190-like leucine-rich repeats domain-containing protein</fullName>
    </recommendedName>
</protein>
<dbReference type="PANTHER" id="PTHR45752:SF136">
    <property type="entry name" value="MBD DOMAIN-CONTAINING PROTEIN"/>
    <property type="match status" value="1"/>
</dbReference>
<dbReference type="SUPFAM" id="SSF52058">
    <property type="entry name" value="L domain-like"/>
    <property type="match status" value="3"/>
</dbReference>
<dbReference type="SMART" id="SM00369">
    <property type="entry name" value="LRR_TYP"/>
    <property type="match status" value="7"/>
</dbReference>
<keyword evidence="5" id="KW-1185">Reference proteome</keyword>
<dbReference type="Pfam" id="PF13855">
    <property type="entry name" value="LRR_8"/>
    <property type="match status" value="2"/>
</dbReference>
<dbReference type="InterPro" id="IPR003591">
    <property type="entry name" value="Leu-rich_rpt_typical-subtyp"/>
</dbReference>
<evidence type="ECO:0000256" key="1">
    <source>
        <dbReference type="ARBA" id="ARBA00022614"/>
    </source>
</evidence>
<proteinExistence type="predicted"/>
<name>A0A803NZF6_CANSA</name>
<dbReference type="InterPro" id="IPR057135">
    <property type="entry name" value="At4g27190-like_LRR"/>
</dbReference>
<feature type="domain" description="Disease resistance protein At4g27190-like leucine-rich repeats" evidence="3">
    <location>
        <begin position="889"/>
        <end position="1007"/>
    </location>
</feature>
<evidence type="ECO:0000313" key="4">
    <source>
        <dbReference type="EnsemblPlants" id="cds.evm.model.02.2954"/>
    </source>
</evidence>
<evidence type="ECO:0000256" key="2">
    <source>
        <dbReference type="ARBA" id="ARBA00022737"/>
    </source>
</evidence>
<gene>
    <name evidence="4" type="primary">LOC115707659</name>
</gene>
<dbReference type="InterPro" id="IPR032675">
    <property type="entry name" value="LRR_dom_sf"/>
</dbReference>
<dbReference type="Pfam" id="PF23247">
    <property type="entry name" value="LRR_RPS2"/>
    <property type="match status" value="1"/>
</dbReference>